<gene>
    <name evidence="1" type="primary">A08p010770.1_BraROA</name>
    <name evidence="1" type="ORF">IGI04_030357</name>
</gene>
<proteinExistence type="predicted"/>
<sequence>FFRSETGLEDSQKTFQNTLGKSSNTFYARKLPTKSSGSVPKSSAQSGIHFEYVVQMNDVKWSPSLSMWRNYI</sequence>
<accession>A0ABQ7LQF9</accession>
<protein>
    <submittedName>
        <fullName evidence="1">Uncharacterized protein</fullName>
    </submittedName>
</protein>
<reference evidence="1 2" key="1">
    <citation type="submission" date="2021-03" db="EMBL/GenBank/DDBJ databases">
        <authorList>
            <person name="King G.J."/>
            <person name="Bancroft I."/>
            <person name="Baten A."/>
            <person name="Bloomfield J."/>
            <person name="Borpatragohain P."/>
            <person name="He Z."/>
            <person name="Irish N."/>
            <person name="Irwin J."/>
            <person name="Liu K."/>
            <person name="Mauleon R.P."/>
            <person name="Moore J."/>
            <person name="Morris R."/>
            <person name="Ostergaard L."/>
            <person name="Wang B."/>
            <person name="Wells R."/>
        </authorList>
    </citation>
    <scope>NUCLEOTIDE SEQUENCE [LARGE SCALE GENOMIC DNA]</scope>
    <source>
        <strain evidence="1">R-o-18</strain>
        <tissue evidence="1">Leaf</tissue>
    </source>
</reference>
<comment type="caution">
    <text evidence="1">The sequence shown here is derived from an EMBL/GenBank/DDBJ whole genome shotgun (WGS) entry which is preliminary data.</text>
</comment>
<feature type="non-terminal residue" evidence="1">
    <location>
        <position position="1"/>
    </location>
</feature>
<evidence type="ECO:0000313" key="2">
    <source>
        <dbReference type="Proteomes" id="UP000823674"/>
    </source>
</evidence>
<name>A0ABQ7LQF9_BRACM</name>
<keyword evidence="2" id="KW-1185">Reference proteome</keyword>
<evidence type="ECO:0000313" key="1">
    <source>
        <dbReference type="EMBL" id="KAG5388816.1"/>
    </source>
</evidence>
<dbReference type="Proteomes" id="UP000823674">
    <property type="component" value="Chromosome A08"/>
</dbReference>
<dbReference type="EMBL" id="JADBGQ010000007">
    <property type="protein sequence ID" value="KAG5388816.1"/>
    <property type="molecule type" value="Genomic_DNA"/>
</dbReference>
<organism evidence="1 2">
    <name type="scientific">Brassica rapa subsp. trilocularis</name>
    <dbReference type="NCBI Taxonomy" id="1813537"/>
    <lineage>
        <taxon>Eukaryota</taxon>
        <taxon>Viridiplantae</taxon>
        <taxon>Streptophyta</taxon>
        <taxon>Embryophyta</taxon>
        <taxon>Tracheophyta</taxon>
        <taxon>Spermatophyta</taxon>
        <taxon>Magnoliopsida</taxon>
        <taxon>eudicotyledons</taxon>
        <taxon>Gunneridae</taxon>
        <taxon>Pentapetalae</taxon>
        <taxon>rosids</taxon>
        <taxon>malvids</taxon>
        <taxon>Brassicales</taxon>
        <taxon>Brassicaceae</taxon>
        <taxon>Brassiceae</taxon>
        <taxon>Brassica</taxon>
    </lineage>
</organism>